<dbReference type="PANTHER" id="PTHR46663:SF2">
    <property type="entry name" value="GGDEF DOMAIN-CONTAINING PROTEIN"/>
    <property type="match status" value="1"/>
</dbReference>
<dbReference type="Gene3D" id="3.40.190.10">
    <property type="entry name" value="Periplasmic binding protein-like II"/>
    <property type="match status" value="6"/>
</dbReference>
<dbReference type="SUPFAM" id="SSF53850">
    <property type="entry name" value="Periplasmic binding protein-like II"/>
    <property type="match status" value="3"/>
</dbReference>
<sequence length="936" mass="104666">MKTITCLLLAFLAMLVSSAAISSEVDAKPPIVIAMSNDTYPFQFVDENNQPSGLLVDIWLEWSKQTNTQVIFKPTNWVDSTSNLDNGVADVHMGMAKTTGRAELYQFGPQILNFQSFLYINYQLPKPQTLADLLPYKIGVVRGAAQIALLQKQEPRLTFSFYDNRTELLKAVINGEVFVFVSLEGFLRESQINNTISVQFPKENRKSIAKMSFYPALLKTNQELLKQISAGFDAIPENVIDSYVKQWLGDKRYQNDIVIAMQSGVGPYVDIGADDLPHGLLVDIWKLWSEKTGLPIRFVAGNMKQSVDYVKRGIADVHLGYPESASIQTGLNRAHTIYQVTSRLFSYQHPLKSLDELKGKVVGVAPTSPYLTDLIDTLPDSEIRFYSSVSKMIEVAKKGEISAFVAAGAWTQHHLLLNQSWDLFHQFAGVEFKTDMYVLNRNKDVGFSARVAAGFQQISLAELAAIERKWMLNPDDRIYREQGGMVELTAQQQQIINNIGPIKVGYLRDWRPMEFELDGEYSGINSDIVNIVAKELDLKVTTQAFDEWQTLLDALISGNVDMVASVAQTAERQGQIGFSVPYWPSPWGLVTQYSNINVFGLDELSGQRVAVVEGYHIVRQLMQQYPDLKLVLVPNSQAGLQVVSEGKADVFIDKVVNLSSGLRNGDYTSLKMSMLVDFAEQRSHIGVHLSKKALLPLMNKVLATIDPETQKNIHQKWVAQTIEFGRDEYHKQLQFGLVIFVVLMLVVIVALFAIRHLRKEVDRRIAAETKMAHFAKHDSLTQLPNRSLIEDRLEQAILLHTRTTAQFAVIFIDLDGFKLINDQFGHHAGDDFLVHVSGVLKDGIRRSDTIGRLGGDEFVVILNDIKDIKSVYEVAEALLAGLAQPFTLQGSELSASASIGIAVFPKDGDSIDGLLKIADKQMYRAKHSGGRAYRSQ</sequence>
<proteinExistence type="predicted"/>
<comment type="caution">
    <text evidence="5">The sequence shown here is derived from an EMBL/GenBank/DDBJ whole genome shotgun (WGS) entry which is preliminary data.</text>
</comment>
<dbReference type="SMART" id="SM00267">
    <property type="entry name" value="GGDEF"/>
    <property type="match status" value="1"/>
</dbReference>
<dbReference type="CDD" id="cd01007">
    <property type="entry name" value="PBP2_BvgS_HisK_like"/>
    <property type="match status" value="1"/>
</dbReference>
<name>A0A9X1ZBX7_9GAMM</name>
<dbReference type="PROSITE" id="PS50887">
    <property type="entry name" value="GGDEF"/>
    <property type="match status" value="1"/>
</dbReference>
<evidence type="ECO:0000256" key="1">
    <source>
        <dbReference type="ARBA" id="ARBA00001946"/>
    </source>
</evidence>
<dbReference type="InterPro" id="IPR001638">
    <property type="entry name" value="Solute-binding_3/MltF_N"/>
</dbReference>
<dbReference type="InterPro" id="IPR043128">
    <property type="entry name" value="Rev_trsase/Diguanyl_cyclase"/>
</dbReference>
<keyword evidence="2" id="KW-0812">Transmembrane</keyword>
<gene>
    <name evidence="5" type="ORF">L2740_02775</name>
</gene>
<dbReference type="FunFam" id="3.30.70.270:FF:000001">
    <property type="entry name" value="Diguanylate cyclase domain protein"/>
    <property type="match status" value="1"/>
</dbReference>
<dbReference type="RefSeq" id="WP_248948508.1">
    <property type="nucleotide sequence ID" value="NZ_JAKILB010000001.1"/>
</dbReference>
<dbReference type="Gene3D" id="3.30.70.270">
    <property type="match status" value="1"/>
</dbReference>
<keyword evidence="6" id="KW-1185">Reference proteome</keyword>
<organism evidence="5 6">
    <name type="scientific">Shewanella pneumatophori</name>
    <dbReference type="NCBI Taxonomy" id="314092"/>
    <lineage>
        <taxon>Bacteria</taxon>
        <taxon>Pseudomonadati</taxon>
        <taxon>Pseudomonadota</taxon>
        <taxon>Gammaproteobacteria</taxon>
        <taxon>Alteromonadales</taxon>
        <taxon>Shewanellaceae</taxon>
        <taxon>Shewanella</taxon>
    </lineage>
</organism>
<dbReference type="CDD" id="cd01949">
    <property type="entry name" value="GGDEF"/>
    <property type="match status" value="1"/>
</dbReference>
<dbReference type="EMBL" id="JAKILB010000001">
    <property type="protein sequence ID" value="MCL1137475.1"/>
    <property type="molecule type" value="Genomic_DNA"/>
</dbReference>
<dbReference type="SMART" id="SM00062">
    <property type="entry name" value="PBPb"/>
    <property type="match status" value="2"/>
</dbReference>
<keyword evidence="2" id="KW-0472">Membrane</keyword>
<dbReference type="InterPro" id="IPR029787">
    <property type="entry name" value="Nucleotide_cyclase"/>
</dbReference>
<feature type="transmembrane region" description="Helical" evidence="2">
    <location>
        <begin position="733"/>
        <end position="754"/>
    </location>
</feature>
<comment type="cofactor">
    <cofactor evidence="1">
        <name>Mg(2+)</name>
        <dbReference type="ChEBI" id="CHEBI:18420"/>
    </cofactor>
</comment>
<evidence type="ECO:0000313" key="6">
    <source>
        <dbReference type="Proteomes" id="UP001139293"/>
    </source>
</evidence>
<dbReference type="Pfam" id="PF00990">
    <property type="entry name" value="GGDEF"/>
    <property type="match status" value="1"/>
</dbReference>
<dbReference type="CDD" id="cd13706">
    <property type="entry name" value="PBP2_HisK_like_1"/>
    <property type="match status" value="2"/>
</dbReference>
<dbReference type="Proteomes" id="UP001139293">
    <property type="component" value="Unassembled WGS sequence"/>
</dbReference>
<feature type="chain" id="PRO_5040790082" evidence="3">
    <location>
        <begin position="23"/>
        <end position="936"/>
    </location>
</feature>
<dbReference type="NCBIfam" id="TIGR00254">
    <property type="entry name" value="GGDEF"/>
    <property type="match status" value="1"/>
</dbReference>
<evidence type="ECO:0000313" key="5">
    <source>
        <dbReference type="EMBL" id="MCL1137475.1"/>
    </source>
</evidence>
<dbReference type="InterPro" id="IPR000160">
    <property type="entry name" value="GGDEF_dom"/>
</dbReference>
<evidence type="ECO:0000256" key="2">
    <source>
        <dbReference type="SAM" id="Phobius"/>
    </source>
</evidence>
<dbReference type="SUPFAM" id="SSF55073">
    <property type="entry name" value="Nucleotide cyclase"/>
    <property type="match status" value="1"/>
</dbReference>
<accession>A0A9X1ZBX7</accession>
<keyword evidence="3" id="KW-0732">Signal</keyword>
<feature type="signal peptide" evidence="3">
    <location>
        <begin position="1"/>
        <end position="22"/>
    </location>
</feature>
<dbReference type="InterPro" id="IPR052163">
    <property type="entry name" value="DGC-Regulatory_Protein"/>
</dbReference>
<dbReference type="PANTHER" id="PTHR46663">
    <property type="entry name" value="DIGUANYLATE CYCLASE DGCT-RELATED"/>
    <property type="match status" value="1"/>
</dbReference>
<reference evidence="5" key="1">
    <citation type="submission" date="2022-01" db="EMBL/GenBank/DDBJ databases">
        <title>Whole genome-based taxonomy of the Shewanellaceae.</title>
        <authorList>
            <person name="Martin-Rodriguez A.J."/>
        </authorList>
    </citation>
    <scope>NUCLEOTIDE SEQUENCE</scope>
    <source>
        <strain evidence="5">KCTC 23973</strain>
    </source>
</reference>
<dbReference type="GO" id="GO:0003824">
    <property type="term" value="F:catalytic activity"/>
    <property type="evidence" value="ECO:0007669"/>
    <property type="project" value="UniProtKB-ARBA"/>
</dbReference>
<dbReference type="AlphaFoldDB" id="A0A9X1ZBX7"/>
<dbReference type="Pfam" id="PF00497">
    <property type="entry name" value="SBP_bac_3"/>
    <property type="match status" value="2"/>
</dbReference>
<protein>
    <submittedName>
        <fullName evidence="5">Transporter substrate-binding domain-containing protein</fullName>
    </submittedName>
</protein>
<evidence type="ECO:0000256" key="3">
    <source>
        <dbReference type="SAM" id="SignalP"/>
    </source>
</evidence>
<evidence type="ECO:0000259" key="4">
    <source>
        <dbReference type="PROSITE" id="PS50887"/>
    </source>
</evidence>
<keyword evidence="2" id="KW-1133">Transmembrane helix</keyword>
<feature type="domain" description="GGDEF" evidence="4">
    <location>
        <begin position="805"/>
        <end position="936"/>
    </location>
</feature>